<organism evidence="1 2">
    <name type="scientific">Pseudoduganella guangdongensis</name>
    <dbReference type="NCBI Taxonomy" id="2692179"/>
    <lineage>
        <taxon>Bacteria</taxon>
        <taxon>Pseudomonadati</taxon>
        <taxon>Pseudomonadota</taxon>
        <taxon>Betaproteobacteria</taxon>
        <taxon>Burkholderiales</taxon>
        <taxon>Oxalobacteraceae</taxon>
        <taxon>Telluria group</taxon>
        <taxon>Pseudoduganella</taxon>
    </lineage>
</organism>
<dbReference type="EMBL" id="WWCJ01000023">
    <property type="protein sequence ID" value="MYN05031.1"/>
    <property type="molecule type" value="Genomic_DNA"/>
</dbReference>
<dbReference type="RefSeq" id="WP_161027987.1">
    <property type="nucleotide sequence ID" value="NZ_WWCJ01000023.1"/>
</dbReference>
<dbReference type="Proteomes" id="UP000448575">
    <property type="component" value="Unassembled WGS sequence"/>
</dbReference>
<evidence type="ECO:0000313" key="1">
    <source>
        <dbReference type="EMBL" id="MYN05031.1"/>
    </source>
</evidence>
<keyword evidence="2" id="KW-1185">Reference proteome</keyword>
<gene>
    <name evidence="1" type="ORF">GTP41_23320</name>
</gene>
<dbReference type="Pfam" id="PF12094">
    <property type="entry name" value="DUF3570"/>
    <property type="match status" value="1"/>
</dbReference>
<evidence type="ECO:0000313" key="2">
    <source>
        <dbReference type="Proteomes" id="UP000448575"/>
    </source>
</evidence>
<comment type="caution">
    <text evidence="1">The sequence shown here is derived from an EMBL/GenBank/DDBJ whole genome shotgun (WGS) entry which is preliminary data.</text>
</comment>
<sequence length="372" mass="40956">MAAQGGKLMLAALALPGLDAQAQALPDYSTLSVGFLHYRDQQPGLQRVKVNSPALHVSLPLAGKWLVEGGAVLDHLSGATPKYHTAISGASRMDEKRKAGDVRVTRYFGHATLGLGAAVSNENDYRSRAFSLSASLSSEDRNTIAAVGFGVSNDTISPVNLRVAGERRHTTEVMLGLEQVLGKRDVVKADYTRSRGRGYYSDPYKNIDNRPRERDTDALLLRWNHALDHAAALRLHYRFFRDSFGIRAHTAGAEYERPLPGGWVLTPTLRLYTQSAADFYYDAAYHRLLGPPFPADYVFGSTAFMTPDQRMAAFGAATLGLKVAREVGGGWTAYIKAEQYRQLSSWRWSGEGSPGLARFDARSWQMGAVRTW</sequence>
<protein>
    <submittedName>
        <fullName evidence="1">DUF3570 domain-containing protein</fullName>
    </submittedName>
</protein>
<dbReference type="AlphaFoldDB" id="A0A6N9HMV4"/>
<accession>A0A6N9HMV4</accession>
<name>A0A6N9HMV4_9BURK</name>
<dbReference type="InterPro" id="IPR021953">
    <property type="entry name" value="DUF3570"/>
</dbReference>
<proteinExistence type="predicted"/>
<reference evidence="1 2" key="1">
    <citation type="submission" date="2019-12" db="EMBL/GenBank/DDBJ databases">
        <title>Novel species isolated from a subtropical stream in China.</title>
        <authorList>
            <person name="Lu H."/>
        </authorList>
    </citation>
    <scope>NUCLEOTIDE SEQUENCE [LARGE SCALE GENOMIC DNA]</scope>
    <source>
        <strain evidence="1 2">DS3</strain>
    </source>
</reference>